<keyword evidence="4 5" id="KW-0472">Membrane</keyword>
<evidence type="ECO:0000256" key="1">
    <source>
        <dbReference type="ARBA" id="ARBA00004141"/>
    </source>
</evidence>
<dbReference type="HOGENOM" id="CLU_042391_0_0_10"/>
<feature type="transmembrane region" description="Helical" evidence="5">
    <location>
        <begin position="48"/>
        <end position="70"/>
    </location>
</feature>
<evidence type="ECO:0000256" key="5">
    <source>
        <dbReference type="SAM" id="Phobius"/>
    </source>
</evidence>
<proteinExistence type="predicted"/>
<dbReference type="GO" id="GO:0030416">
    <property type="term" value="P:methylamine metabolic process"/>
    <property type="evidence" value="ECO:0007669"/>
    <property type="project" value="InterPro"/>
</dbReference>
<dbReference type="Proteomes" id="UP000004690">
    <property type="component" value="Unassembled WGS sequence"/>
</dbReference>
<sequence length="503" mass="57830">MKWYQKHTGLITEIISYLFILLFVYAALTKLLDFENFRIQIGQAPMLSAYAGWLVWIVPISEILTALLLLYKNTRYIGLLASLALMVMFSTYIYIILNHASNIPCSCGGVLEKMGWKAHLIFNIVFTLFALLAIHFHKKRDSKSKNKYAFYVIASVISLLSVGTVTMLFLTSERIIYEENPFIRRYSYNIPKIANINLNGDAFYFAGSSKQHIYLGNYSSPLIVKRINLQTATVKTIKIQISNNNLPSIAAQVRVQPPYFFLIDGQISMILKGTTTNWEVDSQYQGNINFSNYQLTNDNTLLFKTLNPQSQKSDLGYLYIKDSLPYQIVPHLLNNESDEIFNADGSIAYDGLTNHVSYTYFYKNKFLVMSEKLNNIITAHTIDTISKPNLIIDSTSNPQQLKLIASMMVNPASYTYNGFLYIRSQIKGRYEAEKTWKQTQTIDVYNILNGNYQTSFYIYKEQGKPLRHFFIKESIFYGFIGNKLVQYDLKNMLHGDTHTNISR</sequence>
<feature type="transmembrane region" description="Helical" evidence="5">
    <location>
        <begin position="7"/>
        <end position="28"/>
    </location>
</feature>
<keyword evidence="2 5" id="KW-0812">Transmembrane</keyword>
<evidence type="ECO:0000259" key="6">
    <source>
        <dbReference type="Pfam" id="PF07291"/>
    </source>
</evidence>
<evidence type="ECO:0000313" key="7">
    <source>
        <dbReference type="EMBL" id="EIJ39531.1"/>
    </source>
</evidence>
<dbReference type="InterPro" id="IPR009908">
    <property type="entry name" value="Methylamine_util_MauE"/>
</dbReference>
<dbReference type="RefSeq" id="WP_008613049.1">
    <property type="nucleotide sequence ID" value="NZ_JH651379.1"/>
</dbReference>
<feature type="domain" description="Methylamine utilisation protein MauE" evidence="6">
    <location>
        <begin position="11"/>
        <end position="134"/>
    </location>
</feature>
<dbReference type="EMBL" id="JH651379">
    <property type="protein sequence ID" value="EIJ39531.1"/>
    <property type="molecule type" value="Genomic_DNA"/>
</dbReference>
<feature type="transmembrane region" description="Helical" evidence="5">
    <location>
        <begin position="148"/>
        <end position="170"/>
    </location>
</feature>
<keyword evidence="3 5" id="KW-1133">Transmembrane helix</keyword>
<evidence type="ECO:0000313" key="8">
    <source>
        <dbReference type="Proteomes" id="UP000004690"/>
    </source>
</evidence>
<keyword evidence="8" id="KW-1185">Reference proteome</keyword>
<dbReference type="GO" id="GO:0016020">
    <property type="term" value="C:membrane"/>
    <property type="evidence" value="ECO:0007669"/>
    <property type="project" value="UniProtKB-SubCell"/>
</dbReference>
<accession>I3C7D8</accession>
<evidence type="ECO:0000256" key="3">
    <source>
        <dbReference type="ARBA" id="ARBA00022989"/>
    </source>
</evidence>
<protein>
    <submittedName>
        <fullName evidence="7">Methylamine utilization protein MauE</fullName>
    </submittedName>
</protein>
<evidence type="ECO:0000256" key="2">
    <source>
        <dbReference type="ARBA" id="ARBA00022692"/>
    </source>
</evidence>
<dbReference type="eggNOG" id="ENOG502Z9VN">
    <property type="taxonomic scope" value="Bacteria"/>
</dbReference>
<gene>
    <name evidence="7" type="ORF">JoomaDRAFT_2557</name>
</gene>
<organism evidence="7 8">
    <name type="scientific">Galbibacter orientalis DSM 19592</name>
    <dbReference type="NCBI Taxonomy" id="926559"/>
    <lineage>
        <taxon>Bacteria</taxon>
        <taxon>Pseudomonadati</taxon>
        <taxon>Bacteroidota</taxon>
        <taxon>Flavobacteriia</taxon>
        <taxon>Flavobacteriales</taxon>
        <taxon>Flavobacteriaceae</taxon>
        <taxon>Galbibacter</taxon>
    </lineage>
</organism>
<name>I3C7D8_9FLAO</name>
<comment type="subcellular location">
    <subcellularLocation>
        <location evidence="1">Membrane</location>
        <topology evidence="1">Multi-pass membrane protein</topology>
    </subcellularLocation>
</comment>
<feature type="transmembrane region" description="Helical" evidence="5">
    <location>
        <begin position="116"/>
        <end position="136"/>
    </location>
</feature>
<reference evidence="7 8" key="1">
    <citation type="submission" date="2012-02" db="EMBL/GenBank/DDBJ databases">
        <title>Improved High-Quality Draft genome of Joostella marina DSM 19592.</title>
        <authorList>
            <consortium name="US DOE Joint Genome Institute (JGI-PGF)"/>
            <person name="Lucas S."/>
            <person name="Copeland A."/>
            <person name="Lapidus A."/>
            <person name="Bruce D."/>
            <person name="Goodwin L."/>
            <person name="Pitluck S."/>
            <person name="Peters L."/>
            <person name="Chertkov O."/>
            <person name="Ovchinnikova G."/>
            <person name="Kyrpides N."/>
            <person name="Mavromatis K."/>
            <person name="Detter J.C."/>
            <person name="Han C."/>
            <person name="Land M."/>
            <person name="Hauser L."/>
            <person name="Markowitz V."/>
            <person name="Cheng J.-F."/>
            <person name="Hugenholtz P."/>
            <person name="Woyke T."/>
            <person name="Wu D."/>
            <person name="Tindall B."/>
            <person name="Brambilla E."/>
            <person name="Klenk H.-P."/>
            <person name="Eisen J.A."/>
        </authorList>
    </citation>
    <scope>NUCLEOTIDE SEQUENCE [LARGE SCALE GENOMIC DNA]</scope>
    <source>
        <strain evidence="7 8">DSM 19592</strain>
    </source>
</reference>
<dbReference type="Pfam" id="PF07291">
    <property type="entry name" value="MauE"/>
    <property type="match status" value="1"/>
</dbReference>
<feature type="transmembrane region" description="Helical" evidence="5">
    <location>
        <begin position="77"/>
        <end position="96"/>
    </location>
</feature>
<dbReference type="AlphaFoldDB" id="I3C7D8"/>
<evidence type="ECO:0000256" key="4">
    <source>
        <dbReference type="ARBA" id="ARBA00023136"/>
    </source>
</evidence>
<dbReference type="STRING" id="926559.JoomaDRAFT_2557"/>